<organism evidence="1 2">
    <name type="scientific">Fibroporia radiculosa</name>
    <dbReference type="NCBI Taxonomy" id="599839"/>
    <lineage>
        <taxon>Eukaryota</taxon>
        <taxon>Fungi</taxon>
        <taxon>Dikarya</taxon>
        <taxon>Basidiomycota</taxon>
        <taxon>Agaricomycotina</taxon>
        <taxon>Agaricomycetes</taxon>
        <taxon>Polyporales</taxon>
        <taxon>Fibroporiaceae</taxon>
        <taxon>Fibroporia</taxon>
    </lineage>
</organism>
<dbReference type="RefSeq" id="XP_012178861.1">
    <property type="nucleotide sequence ID" value="XM_012323471.1"/>
</dbReference>
<dbReference type="EMBL" id="HE796942">
    <property type="protein sequence ID" value="CCL99578.1"/>
    <property type="molecule type" value="Genomic_DNA"/>
</dbReference>
<dbReference type="HOGENOM" id="CLU_073386_0_0_1"/>
<dbReference type="InParanoid" id="J4G128"/>
<gene>
    <name evidence="1" type="ORF">FIBRA_01596</name>
</gene>
<evidence type="ECO:0000313" key="2">
    <source>
        <dbReference type="Proteomes" id="UP000006352"/>
    </source>
</evidence>
<dbReference type="OrthoDB" id="2998779at2759"/>
<proteinExistence type="predicted"/>
<reference evidence="1 2" key="1">
    <citation type="journal article" date="2012" name="Appl. Environ. Microbiol.">
        <title>Short-read sequencing for genomic analysis of the brown rot fungus Fibroporia radiculosa.</title>
        <authorList>
            <person name="Tang J.D."/>
            <person name="Perkins A.D."/>
            <person name="Sonstegard T.S."/>
            <person name="Schroeder S.G."/>
            <person name="Burgess S.C."/>
            <person name="Diehl S.V."/>
        </authorList>
    </citation>
    <scope>NUCLEOTIDE SEQUENCE [LARGE SCALE GENOMIC DNA]</scope>
    <source>
        <strain evidence="1 2">TFFH 294</strain>
    </source>
</reference>
<protein>
    <recommendedName>
        <fullName evidence="3">F-box domain-containing protein</fullName>
    </recommendedName>
</protein>
<evidence type="ECO:0000313" key="1">
    <source>
        <dbReference type="EMBL" id="CCL99578.1"/>
    </source>
</evidence>
<name>J4G128_9APHY</name>
<dbReference type="GeneID" id="24094489"/>
<dbReference type="AlphaFoldDB" id="J4G128"/>
<dbReference type="Proteomes" id="UP000006352">
    <property type="component" value="Unassembled WGS sequence"/>
</dbReference>
<sequence length="277" mass="31172">MLPVLYTTVALTSSNQILAFSYSLQHSVDLEIGETLGSYVRYLWVGPISSISEHDLSYASSAWPVTIIHQILRRCPSLRALAIVNLAQHLLYRLEGIIPASVQSIHLGPVHGHLDLPKLRCEKQLQTITSMDTYLSDWEVHQIVTAPHVKCFRRFYSNPARISFAFDQLPCVKEAKSLERLEILCCADTVEVATLALREHASEYSGRADERIWLVATSSCFSTRADGIRALYHDWINELGKLVSESEEPINIGDRSMMLETVSAPLEKVRNLPLQDI</sequence>
<accession>J4G128</accession>
<evidence type="ECO:0008006" key="3">
    <source>
        <dbReference type="Google" id="ProtNLM"/>
    </source>
</evidence>
<keyword evidence="2" id="KW-1185">Reference proteome</keyword>